<dbReference type="PROSITE" id="PS00690">
    <property type="entry name" value="DEAH_ATP_HELICASE"/>
    <property type="match status" value="1"/>
</dbReference>
<evidence type="ECO:0000256" key="2">
    <source>
        <dbReference type="ARBA" id="ARBA00022553"/>
    </source>
</evidence>
<dbReference type="FunFam" id="3.40.50.300:FF:000015">
    <property type="entry name" value="chromodomain-helicase-DNA-binding protein 9 isoform X1"/>
    <property type="match status" value="1"/>
</dbReference>
<dbReference type="GO" id="GO:0140658">
    <property type="term" value="F:ATP-dependent chromatin remodeler activity"/>
    <property type="evidence" value="ECO:0007669"/>
    <property type="project" value="TreeGrafter"/>
</dbReference>
<evidence type="ECO:0000256" key="6">
    <source>
        <dbReference type="ARBA" id="ARBA00022771"/>
    </source>
</evidence>
<evidence type="ECO:0000256" key="11">
    <source>
        <dbReference type="ARBA" id="ARBA00023125"/>
    </source>
</evidence>
<evidence type="ECO:0000256" key="13">
    <source>
        <dbReference type="ARBA" id="ARBA00023242"/>
    </source>
</evidence>
<dbReference type="SUPFAM" id="SSF57903">
    <property type="entry name" value="FYVE/PHD zinc finger"/>
    <property type="match status" value="2"/>
</dbReference>
<evidence type="ECO:0000256" key="5">
    <source>
        <dbReference type="ARBA" id="ARBA00022741"/>
    </source>
</evidence>
<dbReference type="PROSITE" id="PS51192">
    <property type="entry name" value="HELICASE_ATP_BIND_1"/>
    <property type="match status" value="1"/>
</dbReference>
<dbReference type="SUPFAM" id="SSF52540">
    <property type="entry name" value="P-loop containing nucleoside triphosphate hydrolases"/>
    <property type="match status" value="2"/>
</dbReference>
<dbReference type="FunFam" id="3.30.40.10:FF:000001">
    <property type="entry name" value="chromodomain-helicase-DNA-binding protein 3 isoform X1"/>
    <property type="match status" value="1"/>
</dbReference>
<keyword evidence="3" id="KW-0479">Metal-binding</keyword>
<protein>
    <submittedName>
        <fullName evidence="21">DNA helicase</fullName>
    </submittedName>
</protein>
<dbReference type="SUPFAM" id="SSF54160">
    <property type="entry name" value="Chromo domain-like"/>
    <property type="match status" value="2"/>
</dbReference>
<dbReference type="InterPro" id="IPR014001">
    <property type="entry name" value="Helicase_ATP-bd"/>
</dbReference>
<evidence type="ECO:0000256" key="12">
    <source>
        <dbReference type="ARBA" id="ARBA00023163"/>
    </source>
</evidence>
<keyword evidence="12" id="KW-0804">Transcription</keyword>
<gene>
    <name evidence="19" type="ORF">SBAD_LOCUS8435</name>
</gene>
<dbReference type="SMART" id="SM00249">
    <property type="entry name" value="PHD"/>
    <property type="match status" value="2"/>
</dbReference>
<dbReference type="Proteomes" id="UP000270296">
    <property type="component" value="Unassembled WGS sequence"/>
</dbReference>
<keyword evidence="11" id="KW-0238">DNA-binding</keyword>
<dbReference type="WBParaSite" id="SBAD_0000874501-mRNA-1">
    <property type="protein sequence ID" value="SBAD_0000874501-mRNA-1"/>
    <property type="gene ID" value="SBAD_0000874501"/>
</dbReference>
<dbReference type="EMBL" id="UZAM01011586">
    <property type="protein sequence ID" value="VDP17099.1"/>
    <property type="molecule type" value="Genomic_DNA"/>
</dbReference>
<evidence type="ECO:0000259" key="18">
    <source>
        <dbReference type="PROSITE" id="PS51194"/>
    </source>
</evidence>
<dbReference type="Gene3D" id="2.40.50.40">
    <property type="match status" value="2"/>
</dbReference>
<dbReference type="InterPro" id="IPR001650">
    <property type="entry name" value="Helicase_C-like"/>
</dbReference>
<dbReference type="CDD" id="cd15532">
    <property type="entry name" value="PHD2_CHD_II"/>
    <property type="match status" value="1"/>
</dbReference>
<evidence type="ECO:0000259" key="15">
    <source>
        <dbReference type="PROSITE" id="PS50013"/>
    </source>
</evidence>
<evidence type="ECO:0000256" key="4">
    <source>
        <dbReference type="ARBA" id="ARBA00022737"/>
    </source>
</evidence>
<keyword evidence="7" id="KW-0378">Hydrolase</keyword>
<keyword evidence="9" id="KW-0067">ATP-binding</keyword>
<dbReference type="Pfam" id="PF00385">
    <property type="entry name" value="Chromo"/>
    <property type="match status" value="1"/>
</dbReference>
<dbReference type="Pfam" id="PF00628">
    <property type="entry name" value="PHD"/>
    <property type="match status" value="2"/>
</dbReference>
<dbReference type="GO" id="GO:0008270">
    <property type="term" value="F:zinc ion binding"/>
    <property type="evidence" value="ECO:0007669"/>
    <property type="project" value="UniProtKB-KW"/>
</dbReference>
<evidence type="ECO:0000256" key="14">
    <source>
        <dbReference type="PROSITE-ProRule" id="PRU00146"/>
    </source>
</evidence>
<dbReference type="InterPro" id="IPR013083">
    <property type="entry name" value="Znf_RING/FYVE/PHD"/>
</dbReference>
<feature type="domain" description="PHD-type" evidence="16">
    <location>
        <begin position="77"/>
        <end position="124"/>
    </location>
</feature>
<dbReference type="GO" id="GO:0005634">
    <property type="term" value="C:nucleus"/>
    <property type="evidence" value="ECO:0007669"/>
    <property type="project" value="UniProtKB-SubCell"/>
</dbReference>
<dbReference type="OrthoDB" id="5857104at2759"/>
<name>A0A183IXT7_9BILA</name>
<keyword evidence="5" id="KW-0547">Nucleotide-binding</keyword>
<evidence type="ECO:0000313" key="21">
    <source>
        <dbReference type="WBParaSite" id="SBAD_0000874501-mRNA-1"/>
    </source>
</evidence>
<dbReference type="InterPro" id="IPR019786">
    <property type="entry name" value="Zinc_finger_PHD-type_CS"/>
</dbReference>
<accession>A0A183IXT7</accession>
<dbReference type="Pfam" id="PF00176">
    <property type="entry name" value="SNF2-rel_dom"/>
    <property type="match status" value="1"/>
</dbReference>
<dbReference type="InterPro" id="IPR001965">
    <property type="entry name" value="Znf_PHD"/>
</dbReference>
<dbReference type="PANTHER" id="PTHR45623">
    <property type="entry name" value="CHROMODOMAIN-HELICASE-DNA-BINDING PROTEIN 3-RELATED-RELATED"/>
    <property type="match status" value="1"/>
</dbReference>
<dbReference type="InterPro" id="IPR000953">
    <property type="entry name" value="Chromo/chromo_shadow_dom"/>
</dbReference>
<reference evidence="19 20" key="2">
    <citation type="submission" date="2018-11" db="EMBL/GenBank/DDBJ databases">
        <authorList>
            <consortium name="Pathogen Informatics"/>
        </authorList>
    </citation>
    <scope>NUCLEOTIDE SEQUENCE [LARGE SCALE GENOMIC DNA]</scope>
</reference>
<dbReference type="GO" id="GO:0000785">
    <property type="term" value="C:chromatin"/>
    <property type="evidence" value="ECO:0007669"/>
    <property type="project" value="TreeGrafter"/>
</dbReference>
<dbReference type="SMART" id="SM00298">
    <property type="entry name" value="CHROMO"/>
    <property type="match status" value="2"/>
</dbReference>
<dbReference type="GO" id="GO:0003682">
    <property type="term" value="F:chromatin binding"/>
    <property type="evidence" value="ECO:0007669"/>
    <property type="project" value="TreeGrafter"/>
</dbReference>
<keyword evidence="4" id="KW-0677">Repeat</keyword>
<dbReference type="GO" id="GO:0016887">
    <property type="term" value="F:ATP hydrolysis activity"/>
    <property type="evidence" value="ECO:0007669"/>
    <property type="project" value="TreeGrafter"/>
</dbReference>
<dbReference type="SMART" id="SM00487">
    <property type="entry name" value="DEXDc"/>
    <property type="match status" value="1"/>
</dbReference>
<dbReference type="PROSITE" id="PS51194">
    <property type="entry name" value="HELICASE_CTER"/>
    <property type="match status" value="1"/>
</dbReference>
<dbReference type="InterPro" id="IPR019787">
    <property type="entry name" value="Znf_PHD-finger"/>
</dbReference>
<dbReference type="CDD" id="cd15531">
    <property type="entry name" value="PHD1_CHD_II"/>
    <property type="match status" value="1"/>
</dbReference>
<dbReference type="PROSITE" id="PS01359">
    <property type="entry name" value="ZF_PHD_1"/>
    <property type="match status" value="2"/>
</dbReference>
<evidence type="ECO:0000313" key="20">
    <source>
        <dbReference type="Proteomes" id="UP000270296"/>
    </source>
</evidence>
<feature type="domain" description="Helicase C-terminal" evidence="18">
    <location>
        <begin position="669"/>
        <end position="831"/>
    </location>
</feature>
<dbReference type="InterPro" id="IPR016197">
    <property type="entry name" value="Chromo-like_dom_sf"/>
</dbReference>
<dbReference type="GO" id="GO:0042393">
    <property type="term" value="F:histone binding"/>
    <property type="evidence" value="ECO:0007669"/>
    <property type="project" value="TreeGrafter"/>
</dbReference>
<dbReference type="GO" id="GO:0003677">
    <property type="term" value="F:DNA binding"/>
    <property type="evidence" value="ECO:0007669"/>
    <property type="project" value="UniProtKB-KW"/>
</dbReference>
<reference evidence="21" key="1">
    <citation type="submission" date="2016-06" db="UniProtKB">
        <authorList>
            <consortium name="WormBaseParasite"/>
        </authorList>
    </citation>
    <scope>IDENTIFICATION</scope>
</reference>
<dbReference type="Gene3D" id="3.40.50.300">
    <property type="entry name" value="P-loop containing nucleotide triphosphate hydrolases"/>
    <property type="match status" value="1"/>
</dbReference>
<proteinExistence type="predicted"/>
<keyword evidence="20" id="KW-1185">Reference proteome</keyword>
<feature type="domain" description="PHD-type" evidence="16">
    <location>
        <begin position="14"/>
        <end position="61"/>
    </location>
</feature>
<dbReference type="CDD" id="cd18793">
    <property type="entry name" value="SF2_C_SNF"/>
    <property type="match status" value="1"/>
</dbReference>
<evidence type="ECO:0000256" key="7">
    <source>
        <dbReference type="ARBA" id="ARBA00022801"/>
    </source>
</evidence>
<feature type="domain" description="Chromo" evidence="15">
    <location>
        <begin position="246"/>
        <end position="282"/>
    </location>
</feature>
<sequence length="926" mass="107462">EDDEDGYDVHTDHQDYCEVCQQGGEIILCDTCPRAYHLVCLDPDLEQPPEGKWSCPRCDEDSKDRNTEQPAVKSGNMEFCRLCHDGGELLCCDSCPSSYHTYCLIPPLKDVPEGDWHCPRCSCKQPDHRPEKILSWPKPVTGYPSRPLISTEEGAPSAQPSVMEPEPMRKNPNRRIREFYIKWKWLSYWHCSWVLETVLDVYFPQVLRMYFRKMDPEVPPEGKEREEDLNNLEERYYRYGIKPEWLQIQRIINHKLHKHGGVDYLVKWRDLAYDQSTWESDEFEISGFVESIQFYWDHREQMIGEPPPKQVIKRLKTMPLPGKRKSTLKFPSTPTVDLKKKLETQPEYIVESGGNLHDYQLAGLNFLHEMGLGKTIQTIAFLYSLYKEVRPFLISAPLSTIINWEREFEFWAPDFYVVTYIGDKDSRSVIREHEFSFIEGALKAGPKAYKMRTDEGIKFHILLTSYELVSIDQATLGSIEWAVLVVDEAHRLKNNQSKFFRTLRDFRINYKVLLTGTPLYFDSCLVLLLFKALRLNFAFSDMELFTQEFTDISKEEQIAKLHSMLGPHMLRRLKSDVLKNIPAKSELIVRVELSHMQKKYYKFVLTKNFEALNTKSGGSQVSLLNIMMDLKKCCNHPYLFPIAAQEAPKLMNGAFEGSGLVKSCGKLTLLQKMLRNLFNTGHRVLIFSQMTRMLDLLEDFLDYEGFKYERIDGSVTGAMRQDAIDRFNAANAQQFVFLLSTRAGGLGINLASADTVIIYDSDWNPHNDIQAFSRAHRIGQNKKVMIYRFVTRNSVEERITTVAKKKMMLTHLVVRAGIGNRGPSMSKQELDEVLRWGTEELFKEDEDEDSNDNQIIWNDKAVEALLDRSQVGIEEKENWANEYLSSFKVAQYVVKQNDDEDEEDENTEVLKAEVQEADPDYWEKLL</sequence>
<dbReference type="InterPro" id="IPR002464">
    <property type="entry name" value="DNA/RNA_helicase_DEAH_CS"/>
</dbReference>
<dbReference type="GO" id="GO:0005524">
    <property type="term" value="F:ATP binding"/>
    <property type="evidence" value="ECO:0007669"/>
    <property type="project" value="UniProtKB-KW"/>
</dbReference>
<comment type="subcellular location">
    <subcellularLocation>
        <location evidence="1">Nucleus</location>
    </subcellularLocation>
</comment>
<dbReference type="AlphaFoldDB" id="A0A183IXT7"/>
<dbReference type="PROSITE" id="PS50016">
    <property type="entry name" value="ZF_PHD_2"/>
    <property type="match status" value="2"/>
</dbReference>
<dbReference type="Gene3D" id="3.40.50.10810">
    <property type="entry name" value="Tandem AAA-ATPase domain"/>
    <property type="match status" value="1"/>
</dbReference>
<keyword evidence="6 14" id="KW-0863">Zinc-finger</keyword>
<organism evidence="21">
    <name type="scientific">Soboliphyme baturini</name>
    <dbReference type="NCBI Taxonomy" id="241478"/>
    <lineage>
        <taxon>Eukaryota</taxon>
        <taxon>Metazoa</taxon>
        <taxon>Ecdysozoa</taxon>
        <taxon>Nematoda</taxon>
        <taxon>Enoplea</taxon>
        <taxon>Dorylaimia</taxon>
        <taxon>Dioctophymatida</taxon>
        <taxon>Dioctophymatoidea</taxon>
        <taxon>Soboliphymatidae</taxon>
        <taxon>Soboliphyme</taxon>
    </lineage>
</organism>
<dbReference type="InterPro" id="IPR049730">
    <property type="entry name" value="SNF2/RAD54-like_C"/>
</dbReference>
<keyword evidence="8" id="KW-0862">Zinc</keyword>
<evidence type="ECO:0000256" key="8">
    <source>
        <dbReference type="ARBA" id="ARBA00022833"/>
    </source>
</evidence>
<feature type="domain" description="Helicase ATP-binding" evidence="17">
    <location>
        <begin position="368"/>
        <end position="536"/>
    </location>
</feature>
<feature type="domain" description="Chromo" evidence="15">
    <location>
        <begin position="163"/>
        <end position="222"/>
    </location>
</feature>
<evidence type="ECO:0000259" key="16">
    <source>
        <dbReference type="PROSITE" id="PS50016"/>
    </source>
</evidence>
<dbReference type="InterPro" id="IPR000330">
    <property type="entry name" value="SNF2_N"/>
</dbReference>
<evidence type="ECO:0000256" key="1">
    <source>
        <dbReference type="ARBA" id="ARBA00004123"/>
    </source>
</evidence>
<dbReference type="Gene3D" id="3.30.40.10">
    <property type="entry name" value="Zinc/RING finger domain, C3HC4 (zinc finger)"/>
    <property type="match status" value="2"/>
</dbReference>
<dbReference type="PROSITE" id="PS50013">
    <property type="entry name" value="CHROMO_2"/>
    <property type="match status" value="2"/>
</dbReference>
<dbReference type="InterPro" id="IPR038718">
    <property type="entry name" value="SNF2-like_sf"/>
</dbReference>
<dbReference type="CDD" id="cd18662">
    <property type="entry name" value="CD2_tandem_CHD3-4_like"/>
    <property type="match status" value="1"/>
</dbReference>
<evidence type="ECO:0000256" key="3">
    <source>
        <dbReference type="ARBA" id="ARBA00022723"/>
    </source>
</evidence>
<evidence type="ECO:0000256" key="9">
    <source>
        <dbReference type="ARBA" id="ARBA00022840"/>
    </source>
</evidence>
<dbReference type="PANTHER" id="PTHR45623:SF17">
    <property type="entry name" value="CHROMODOMAIN-HELICASE-DNA-BINDING PROTEIN 3-RELATED"/>
    <property type="match status" value="1"/>
</dbReference>
<dbReference type="SMART" id="SM00490">
    <property type="entry name" value="HELICc"/>
    <property type="match status" value="1"/>
</dbReference>
<keyword evidence="2" id="KW-0597">Phosphoprotein</keyword>
<dbReference type="InterPro" id="IPR027417">
    <property type="entry name" value="P-loop_NTPase"/>
</dbReference>
<dbReference type="Pfam" id="PF00271">
    <property type="entry name" value="Helicase_C"/>
    <property type="match status" value="1"/>
</dbReference>
<keyword evidence="13" id="KW-0539">Nucleus</keyword>
<dbReference type="InterPro" id="IPR011011">
    <property type="entry name" value="Znf_FYVE_PHD"/>
</dbReference>
<keyword evidence="10" id="KW-0805">Transcription regulation</keyword>
<evidence type="ECO:0000313" key="19">
    <source>
        <dbReference type="EMBL" id="VDP17099.1"/>
    </source>
</evidence>
<dbReference type="InterPro" id="IPR023780">
    <property type="entry name" value="Chromo_domain"/>
</dbReference>
<evidence type="ECO:0000256" key="10">
    <source>
        <dbReference type="ARBA" id="ARBA00023015"/>
    </source>
</evidence>
<evidence type="ECO:0000259" key="17">
    <source>
        <dbReference type="PROSITE" id="PS51192"/>
    </source>
</evidence>